<name>A0A507DQE4_9FUNG</name>
<dbReference type="InterPro" id="IPR052980">
    <property type="entry name" value="Crinkler_effector"/>
</dbReference>
<dbReference type="PANTHER" id="PTHR33129:SF1">
    <property type="entry name" value="ATP-BINDING PROTEIN"/>
    <property type="match status" value="1"/>
</dbReference>
<dbReference type="OrthoDB" id="434211at2759"/>
<comment type="caution">
    <text evidence="1">The sequence shown here is derived from an EMBL/GenBank/DDBJ whole genome shotgun (WGS) entry which is preliminary data.</text>
</comment>
<evidence type="ECO:0000313" key="1">
    <source>
        <dbReference type="EMBL" id="TPX53138.1"/>
    </source>
</evidence>
<proteinExistence type="predicted"/>
<protein>
    <submittedName>
        <fullName evidence="1">Uncharacterized protein</fullName>
    </submittedName>
</protein>
<dbReference type="Proteomes" id="UP000320333">
    <property type="component" value="Unassembled WGS sequence"/>
</dbReference>
<accession>A0A507DQE4</accession>
<keyword evidence="2" id="KW-1185">Reference proteome</keyword>
<evidence type="ECO:0000313" key="2">
    <source>
        <dbReference type="Proteomes" id="UP000320333"/>
    </source>
</evidence>
<gene>
    <name evidence="1" type="ORF">CcCBS67573_g09749</name>
</gene>
<organism evidence="1 2">
    <name type="scientific">Chytriomyces confervae</name>
    <dbReference type="NCBI Taxonomy" id="246404"/>
    <lineage>
        <taxon>Eukaryota</taxon>
        <taxon>Fungi</taxon>
        <taxon>Fungi incertae sedis</taxon>
        <taxon>Chytridiomycota</taxon>
        <taxon>Chytridiomycota incertae sedis</taxon>
        <taxon>Chytridiomycetes</taxon>
        <taxon>Chytridiales</taxon>
        <taxon>Chytriomycetaceae</taxon>
        <taxon>Chytriomyces</taxon>
    </lineage>
</organism>
<dbReference type="PANTHER" id="PTHR33129">
    <property type="entry name" value="PROTEIN KINASE DOMAIN-CONTAINING PROTEIN-RELATED"/>
    <property type="match status" value="1"/>
</dbReference>
<reference evidence="1 2" key="1">
    <citation type="journal article" date="2019" name="Sci. Rep.">
        <title>Comparative genomics of chytrid fungi reveal insights into the obligate biotrophic and pathogenic lifestyle of Synchytrium endobioticum.</title>
        <authorList>
            <person name="van de Vossenberg B.T.L.H."/>
            <person name="Warris S."/>
            <person name="Nguyen H.D.T."/>
            <person name="van Gent-Pelzer M.P.E."/>
            <person name="Joly D.L."/>
            <person name="van de Geest H.C."/>
            <person name="Bonants P.J.M."/>
            <person name="Smith D.S."/>
            <person name="Levesque C.A."/>
            <person name="van der Lee T.A.J."/>
        </authorList>
    </citation>
    <scope>NUCLEOTIDE SEQUENCE [LARGE SCALE GENOMIC DNA]</scope>
    <source>
        <strain evidence="1 2">CBS 675.73</strain>
    </source>
</reference>
<dbReference type="STRING" id="246404.A0A507DQE4"/>
<dbReference type="EMBL" id="QEAP01000971">
    <property type="protein sequence ID" value="TPX53138.1"/>
    <property type="molecule type" value="Genomic_DNA"/>
</dbReference>
<sequence>MDDHAIAQRSVAAAAAAVQEEIRNVAEALHELKDWKVNNPGYTVKEPDFKTRQAAVKEARVALKEREVALKEREAALKEGGAALNEREAALNEREAALNEARSYRLRLASTGEGVTTIKSQRGLNSTLSLLTNLEGAPFADVDSTEPASKKPRIGVHLVSDLTAKFEAFRTAELVDGCIVSLSHTLLPYSLDKVEKLFVRKCYEDVFALLMDKIKIGVRECFGISGTPGVGKSLFVIYILYRLLKDRPVDAAFPVVATPSASTSAASSSLPASSSRSFKPTRVLYHAGSCYLCYDLETFSVVRKSKLDAEEIVRKPGTFYIIDGRDSQPAPSACATLFIASPRSDSYKQFVKQRKAYQWYFPTWALDELESCRNGCYLKLPISTLLERYRIYGGVARPIFYPDDPKAYDYMEAALADVDAVKGVRNIGNPTQIYQTSHTLLHIITTDDGQYQFKCVDIASDYVGEKLWEKHSAQMITNLVDMFGSGPNEISRHLFEIYGHRVFSFGGRSLECRSLETGKSLKNLTLKRLGGKRVAFGRDSIPKKPIRQYHEPSDDDNFPAIDSLSPQGMFQFTVGAVHPIRGVSVLQKVCSSFDKPKLYFVVPPICFPKFGKQKFLATAGQDAVNSIAGLKQYVLQLPVE</sequence>
<dbReference type="AlphaFoldDB" id="A0A507DQE4"/>